<dbReference type="EMBL" id="LHPM01000019">
    <property type="protein sequence ID" value="OAL61934.1"/>
    <property type="molecule type" value="Genomic_DNA"/>
</dbReference>
<feature type="region of interest" description="Disordered" evidence="1">
    <location>
        <begin position="163"/>
        <end position="189"/>
    </location>
</feature>
<accession>A0A178EPG9</accession>
<dbReference type="Proteomes" id="UP000243015">
    <property type="component" value="Unassembled WGS sequence"/>
</dbReference>
<protein>
    <submittedName>
        <fullName evidence="2">Uncharacterized protein</fullName>
    </submittedName>
</protein>
<dbReference type="AlphaFoldDB" id="A0A178EPG9"/>
<reference evidence="2 3" key="1">
    <citation type="submission" date="2016-05" db="EMBL/GenBank/DDBJ databases">
        <title>Genome sequencing of Trichophyton rubrum CMCC(F)T1i isolated from hair.</title>
        <authorList>
            <person name="Zhan P."/>
            <person name="Tao Y."/>
            <person name="Liu W."/>
        </authorList>
    </citation>
    <scope>NUCLEOTIDE SEQUENCE [LARGE SCALE GENOMIC DNA]</scope>
    <source>
        <strain evidence="3">CMCC(F)T1i</strain>
    </source>
</reference>
<evidence type="ECO:0000313" key="3">
    <source>
        <dbReference type="Proteomes" id="UP000243015"/>
    </source>
</evidence>
<evidence type="ECO:0000256" key="1">
    <source>
        <dbReference type="SAM" id="MobiDB-lite"/>
    </source>
</evidence>
<feature type="compositionally biased region" description="Polar residues" evidence="1">
    <location>
        <begin position="163"/>
        <end position="179"/>
    </location>
</feature>
<proteinExistence type="predicted"/>
<gene>
    <name evidence="2" type="ORF">A7C99_6505</name>
</gene>
<comment type="caution">
    <text evidence="2">The sequence shown here is derived from an EMBL/GenBank/DDBJ whole genome shotgun (WGS) entry which is preliminary data.</text>
</comment>
<organism evidence="2 3">
    <name type="scientific">Trichophyton rubrum</name>
    <name type="common">Athlete's foot fungus</name>
    <name type="synonym">Epidermophyton rubrum</name>
    <dbReference type="NCBI Taxonomy" id="5551"/>
    <lineage>
        <taxon>Eukaryota</taxon>
        <taxon>Fungi</taxon>
        <taxon>Dikarya</taxon>
        <taxon>Ascomycota</taxon>
        <taxon>Pezizomycotina</taxon>
        <taxon>Eurotiomycetes</taxon>
        <taxon>Eurotiomycetidae</taxon>
        <taxon>Onygenales</taxon>
        <taxon>Arthrodermataceae</taxon>
        <taxon>Trichophyton</taxon>
    </lineage>
</organism>
<evidence type="ECO:0000313" key="2">
    <source>
        <dbReference type="EMBL" id="OAL61934.1"/>
    </source>
</evidence>
<sequence>MFQQVMSLVCALEAPIGPLALGGRDCSVHSQQATEYQRARRKSPYEQAYGKQATVEYLRVYGCMAEIPVPPKEQAPEPCLGPTTSPPQVSPVARTVHRSIVQAPAEAHPVPSTHSLQVEREYSIPWDELKRFERLAQPEQVLRGFFKHHKFGHVATSQAHSQISCGPTRSHINTRQTPRTAPRSFRRRRRRGNGKFVESYIFFYAGCPIKFWYPRPVELSAAIVIWPIRRPRF</sequence>
<dbReference type="VEuPathDB" id="FungiDB:TERG_11938"/>
<name>A0A178EPG9_TRIRU</name>